<accession>A0A4P8WFW1</accession>
<dbReference type="AlphaFoldDB" id="A0A4P8WFW1"/>
<dbReference type="RefSeq" id="WP_138244442.1">
    <property type="nucleotide sequence ID" value="NZ_CP040330.1"/>
</dbReference>
<sequence>MTTRRRFRIVRWQIAVMGATALSLAVLDSLFYGLFFGVSLLGLVVVTELSMSRLVALPWRSRLRRLAALGLLGYAVVVVLRLTDILSAGPLP</sequence>
<keyword evidence="1" id="KW-0472">Membrane</keyword>
<evidence type="ECO:0000256" key="1">
    <source>
        <dbReference type="SAM" id="Phobius"/>
    </source>
</evidence>
<dbReference type="Pfam" id="PF26161">
    <property type="entry name" value="DUF8044"/>
    <property type="match status" value="1"/>
</dbReference>
<keyword evidence="1" id="KW-0812">Transmembrane</keyword>
<feature type="transmembrane region" description="Helical" evidence="1">
    <location>
        <begin position="63"/>
        <end position="82"/>
    </location>
</feature>
<organism evidence="2 3">
    <name type="scientific">Natrinema versiforme</name>
    <dbReference type="NCBI Taxonomy" id="88724"/>
    <lineage>
        <taxon>Archaea</taxon>
        <taxon>Methanobacteriati</taxon>
        <taxon>Methanobacteriota</taxon>
        <taxon>Stenosarchaea group</taxon>
        <taxon>Halobacteria</taxon>
        <taxon>Halobacteriales</taxon>
        <taxon>Natrialbaceae</taxon>
        <taxon>Natrinema</taxon>
    </lineage>
</organism>
<feature type="transmembrane region" description="Helical" evidence="1">
    <location>
        <begin position="9"/>
        <end position="27"/>
    </location>
</feature>
<feature type="transmembrane region" description="Helical" evidence="1">
    <location>
        <begin position="33"/>
        <end position="51"/>
    </location>
</feature>
<dbReference type="EMBL" id="CP040330">
    <property type="protein sequence ID" value="QCS41945.1"/>
    <property type="molecule type" value="Genomic_DNA"/>
</dbReference>
<evidence type="ECO:0000313" key="2">
    <source>
        <dbReference type="EMBL" id="QCS41945.1"/>
    </source>
</evidence>
<protein>
    <submittedName>
        <fullName evidence="2">Uncharacterized protein</fullName>
    </submittedName>
</protein>
<keyword evidence="1" id="KW-1133">Transmembrane helix</keyword>
<name>A0A4P8WFW1_9EURY</name>
<dbReference type="GeneID" id="40264823"/>
<reference evidence="3" key="1">
    <citation type="submission" date="2019-05" db="EMBL/GenBank/DDBJ databases">
        <title>Genome sequence and methylation pattern of the halophilic Archaeon Natrinema versiforme BOL5-4.</title>
        <authorList>
            <person name="DasSarma P."/>
            <person name="Anton B.P."/>
            <person name="DasSarma S.L."/>
            <person name="Martinez F.L."/>
            <person name="Guzman D."/>
            <person name="Roberts R.J."/>
            <person name="DasSarma S."/>
        </authorList>
    </citation>
    <scope>NUCLEOTIDE SEQUENCE [LARGE SCALE GENOMIC DNA]</scope>
    <source>
        <strain evidence="3">BOL5-4</strain>
    </source>
</reference>
<evidence type="ECO:0000313" key="3">
    <source>
        <dbReference type="Proteomes" id="UP000302218"/>
    </source>
</evidence>
<dbReference type="InterPro" id="IPR058357">
    <property type="entry name" value="DUF8044"/>
</dbReference>
<dbReference type="KEGG" id="nvr:FEJ81_06085"/>
<gene>
    <name evidence="2" type="ORF">FEJ81_06085</name>
</gene>
<dbReference type="Proteomes" id="UP000302218">
    <property type="component" value="Chromosome"/>
</dbReference>
<proteinExistence type="predicted"/>